<accession>A0A1H3HF26</accession>
<feature type="domain" description="DinB-like" evidence="1">
    <location>
        <begin position="4"/>
        <end position="153"/>
    </location>
</feature>
<name>A0A1H3HF26_9BACI</name>
<keyword evidence="3" id="KW-1185">Reference proteome</keyword>
<dbReference type="InterPro" id="IPR024775">
    <property type="entry name" value="DinB-like"/>
</dbReference>
<comment type="caution">
    <text evidence="2">The sequence shown here is derived from an EMBL/GenBank/DDBJ whole genome shotgun (WGS) entry which is preliminary data.</text>
</comment>
<dbReference type="InterPro" id="IPR034660">
    <property type="entry name" value="DinB/YfiT-like"/>
</dbReference>
<evidence type="ECO:0000313" key="3">
    <source>
        <dbReference type="Proteomes" id="UP000198647"/>
    </source>
</evidence>
<protein>
    <submittedName>
        <fullName evidence="2">DinB superfamily protein</fullName>
    </submittedName>
</protein>
<evidence type="ECO:0000313" key="2">
    <source>
        <dbReference type="EMBL" id="SDY14116.1"/>
    </source>
</evidence>
<gene>
    <name evidence="2" type="ORF">SAMN04488081_2188</name>
</gene>
<dbReference type="RefSeq" id="WP_093107752.1">
    <property type="nucleotide sequence ID" value="NZ_FNOS01000005.1"/>
</dbReference>
<sequence>MYGLEDKRKLIQDFISQISEEEAGKKPSDDTWSILEILEHLYLMENFIIEQINDVIKNGTKESASPKPIERTTNRSYKVEAPEAVQPSGVFSSIQEARDALEKTREVTLFLTHNKSGDTLQQYSFPHPSFGAMNLEQWVEFIGWHEMRHLEQMKEVQEQIS</sequence>
<dbReference type="SUPFAM" id="SSF109854">
    <property type="entry name" value="DinB/YfiT-like putative metalloenzymes"/>
    <property type="match status" value="1"/>
</dbReference>
<evidence type="ECO:0000259" key="1">
    <source>
        <dbReference type="Pfam" id="PF12867"/>
    </source>
</evidence>
<dbReference type="Proteomes" id="UP000198647">
    <property type="component" value="Unassembled WGS sequence"/>
</dbReference>
<proteinExistence type="predicted"/>
<dbReference type="Gene3D" id="1.20.120.450">
    <property type="entry name" value="dinb family like domain"/>
    <property type="match status" value="1"/>
</dbReference>
<organism evidence="2 3">
    <name type="scientific">Salimicrobium album</name>
    <dbReference type="NCBI Taxonomy" id="50717"/>
    <lineage>
        <taxon>Bacteria</taxon>
        <taxon>Bacillati</taxon>
        <taxon>Bacillota</taxon>
        <taxon>Bacilli</taxon>
        <taxon>Bacillales</taxon>
        <taxon>Bacillaceae</taxon>
        <taxon>Salimicrobium</taxon>
    </lineage>
</organism>
<dbReference type="EMBL" id="FNOS01000005">
    <property type="protein sequence ID" value="SDY14116.1"/>
    <property type="molecule type" value="Genomic_DNA"/>
</dbReference>
<dbReference type="Pfam" id="PF12867">
    <property type="entry name" value="DinB_2"/>
    <property type="match status" value="1"/>
</dbReference>
<reference evidence="2 3" key="1">
    <citation type="submission" date="2016-10" db="EMBL/GenBank/DDBJ databases">
        <authorList>
            <person name="Varghese N."/>
            <person name="Submissions S."/>
        </authorList>
    </citation>
    <scope>NUCLEOTIDE SEQUENCE [LARGE SCALE GENOMIC DNA]</scope>
    <source>
        <strain evidence="2 3">DSM 20748</strain>
    </source>
</reference>